<feature type="transmembrane region" description="Helical" evidence="1">
    <location>
        <begin position="32"/>
        <end position="54"/>
    </location>
</feature>
<accession>A0A9N8ZFA2</accession>
<organism evidence="2 3">
    <name type="scientific">Paraglomus brasilianum</name>
    <dbReference type="NCBI Taxonomy" id="144538"/>
    <lineage>
        <taxon>Eukaryota</taxon>
        <taxon>Fungi</taxon>
        <taxon>Fungi incertae sedis</taxon>
        <taxon>Mucoromycota</taxon>
        <taxon>Glomeromycotina</taxon>
        <taxon>Glomeromycetes</taxon>
        <taxon>Paraglomerales</taxon>
        <taxon>Paraglomeraceae</taxon>
        <taxon>Paraglomus</taxon>
    </lineage>
</organism>
<dbReference type="EMBL" id="CAJVPI010000126">
    <property type="protein sequence ID" value="CAG8485431.1"/>
    <property type="molecule type" value="Genomic_DNA"/>
</dbReference>
<gene>
    <name evidence="2" type="ORF">PBRASI_LOCUS1806</name>
</gene>
<reference evidence="2" key="1">
    <citation type="submission" date="2021-06" db="EMBL/GenBank/DDBJ databases">
        <authorList>
            <person name="Kallberg Y."/>
            <person name="Tangrot J."/>
            <person name="Rosling A."/>
        </authorList>
    </citation>
    <scope>NUCLEOTIDE SEQUENCE</scope>
    <source>
        <strain evidence="2">BR232B</strain>
    </source>
</reference>
<proteinExistence type="predicted"/>
<keyword evidence="1" id="KW-0472">Membrane</keyword>
<evidence type="ECO:0000313" key="3">
    <source>
        <dbReference type="Proteomes" id="UP000789739"/>
    </source>
</evidence>
<evidence type="ECO:0000256" key="1">
    <source>
        <dbReference type="SAM" id="Phobius"/>
    </source>
</evidence>
<evidence type="ECO:0000313" key="2">
    <source>
        <dbReference type="EMBL" id="CAG8485431.1"/>
    </source>
</evidence>
<dbReference type="Proteomes" id="UP000789739">
    <property type="component" value="Unassembled WGS sequence"/>
</dbReference>
<name>A0A9N8ZFA2_9GLOM</name>
<keyword evidence="3" id="KW-1185">Reference proteome</keyword>
<keyword evidence="1" id="KW-1133">Transmembrane helix</keyword>
<protein>
    <submittedName>
        <fullName evidence="2">2870_t:CDS:1</fullName>
    </submittedName>
</protein>
<sequence>MSFKTVVHELKNGSKRALLGCGSMQLRRCVGAIALLYVVTIALSLAAAVVVWAGRISTNVNMLRTIHPVAKCYFSHRNNITLTDKIKLPPPSPSTPHQRANTDALVSVFARSNLRDPAREQEDLKRLRQEIVGR</sequence>
<comment type="caution">
    <text evidence="2">The sequence shown here is derived from an EMBL/GenBank/DDBJ whole genome shotgun (WGS) entry which is preliminary data.</text>
</comment>
<keyword evidence="1" id="KW-0812">Transmembrane</keyword>
<dbReference type="AlphaFoldDB" id="A0A9N8ZFA2"/>